<dbReference type="InterPro" id="IPR000086">
    <property type="entry name" value="NUDIX_hydrolase_dom"/>
</dbReference>
<reference evidence="5 6" key="1">
    <citation type="submission" date="2018-06" db="EMBL/GenBank/DDBJ databases">
        <authorList>
            <consortium name="Pathogen Informatics"/>
            <person name="Doyle S."/>
        </authorList>
    </citation>
    <scope>NUCLEOTIDE SEQUENCE [LARGE SCALE GENOMIC DNA]</scope>
    <source>
        <strain evidence="5 6">NCTC13315</strain>
    </source>
</reference>
<organism evidence="5 6">
    <name type="scientific">Legionella beliardensis</name>
    <dbReference type="NCBI Taxonomy" id="91822"/>
    <lineage>
        <taxon>Bacteria</taxon>
        <taxon>Pseudomonadati</taxon>
        <taxon>Pseudomonadota</taxon>
        <taxon>Gammaproteobacteria</taxon>
        <taxon>Legionellales</taxon>
        <taxon>Legionellaceae</taxon>
        <taxon>Legionella</taxon>
    </lineage>
</organism>
<evidence type="ECO:0000313" key="6">
    <source>
        <dbReference type="Proteomes" id="UP000254968"/>
    </source>
</evidence>
<dbReference type="PRINTS" id="PR00502">
    <property type="entry name" value="NUDIXFAMILY"/>
</dbReference>
<dbReference type="Pfam" id="PF00293">
    <property type="entry name" value="NUDIX"/>
    <property type="match status" value="1"/>
</dbReference>
<accession>A0A378I2G3</accession>
<dbReference type="EC" id="3.6.1.55" evidence="5"/>
<evidence type="ECO:0000256" key="3">
    <source>
        <dbReference type="RuleBase" id="RU003476"/>
    </source>
</evidence>
<evidence type="ECO:0000313" key="5">
    <source>
        <dbReference type="EMBL" id="STX28891.1"/>
    </source>
</evidence>
<dbReference type="PROSITE" id="PS00893">
    <property type="entry name" value="NUDIX_BOX"/>
    <property type="match status" value="1"/>
</dbReference>
<feature type="domain" description="Nudix hydrolase" evidence="4">
    <location>
        <begin position="18"/>
        <end position="141"/>
    </location>
</feature>
<dbReference type="InterPro" id="IPR020476">
    <property type="entry name" value="Nudix_hydrolase"/>
</dbReference>
<dbReference type="EMBL" id="UGNV01000001">
    <property type="protein sequence ID" value="STX28891.1"/>
    <property type="molecule type" value="Genomic_DNA"/>
</dbReference>
<dbReference type="Gene3D" id="3.90.79.10">
    <property type="entry name" value="Nucleoside Triphosphate Pyrophosphohydrolase"/>
    <property type="match status" value="1"/>
</dbReference>
<dbReference type="RefSeq" id="WP_115302601.1">
    <property type="nucleotide sequence ID" value="NZ_CAAAHO010000001.1"/>
</dbReference>
<dbReference type="AlphaFoldDB" id="A0A378I2G3"/>
<dbReference type="OrthoDB" id="9791228at2"/>
<dbReference type="InterPro" id="IPR015797">
    <property type="entry name" value="NUDIX_hydrolase-like_dom_sf"/>
</dbReference>
<evidence type="ECO:0000256" key="1">
    <source>
        <dbReference type="ARBA" id="ARBA00001946"/>
    </source>
</evidence>
<dbReference type="SUPFAM" id="SSF55811">
    <property type="entry name" value="Nudix"/>
    <property type="match status" value="1"/>
</dbReference>
<dbReference type="Proteomes" id="UP000254968">
    <property type="component" value="Unassembled WGS sequence"/>
</dbReference>
<dbReference type="GO" id="GO:0035539">
    <property type="term" value="F:8-oxo-7,8-dihydrodeoxyguanosine triphosphate pyrophosphatase activity"/>
    <property type="evidence" value="ECO:0007669"/>
    <property type="project" value="UniProtKB-EC"/>
</dbReference>
<keyword evidence="6" id="KW-1185">Reference proteome</keyword>
<keyword evidence="2 3" id="KW-0378">Hydrolase</keyword>
<name>A0A378I2G3_9GAMM</name>
<evidence type="ECO:0000256" key="2">
    <source>
        <dbReference type="ARBA" id="ARBA00022801"/>
    </source>
</evidence>
<dbReference type="PANTHER" id="PTHR43046:SF14">
    <property type="entry name" value="MUTT_NUDIX FAMILY PROTEIN"/>
    <property type="match status" value="1"/>
</dbReference>
<dbReference type="InterPro" id="IPR020084">
    <property type="entry name" value="NUDIX_hydrolase_CS"/>
</dbReference>
<comment type="similarity">
    <text evidence="3">Belongs to the Nudix hydrolase family.</text>
</comment>
<evidence type="ECO:0000259" key="4">
    <source>
        <dbReference type="PROSITE" id="PS51462"/>
    </source>
</evidence>
<dbReference type="PANTHER" id="PTHR43046">
    <property type="entry name" value="GDP-MANNOSE MANNOSYL HYDROLASE"/>
    <property type="match status" value="1"/>
</dbReference>
<comment type="cofactor">
    <cofactor evidence="1">
        <name>Mg(2+)</name>
        <dbReference type="ChEBI" id="CHEBI:18420"/>
    </cofactor>
</comment>
<proteinExistence type="inferred from homology"/>
<protein>
    <submittedName>
        <fullName evidence="5">MutT/nudix family protein</fullName>
        <ecNumber evidence="5">3.6.1.55</ecNumber>
    </submittedName>
</protein>
<dbReference type="PROSITE" id="PS51462">
    <property type="entry name" value="NUDIX"/>
    <property type="match status" value="1"/>
</dbReference>
<sequence length="148" mass="17514">MMRFYHVIKNAIFYLLAKRTIGVRALLLHEDKILLVKHTYQKGWYTIGGSIEPGETPYQALIRELQEEVGVTLSCRPKLFSVYYSCHEKRDDYIIFYICQLGQQEPVVSAEIAEQQWFYLQQLPVDISPATKRRVEEYQGRVMISEYW</sequence>
<gene>
    <name evidence="5" type="primary">mutT_2</name>
    <name evidence="5" type="ORF">NCTC13315_01425</name>
</gene>